<dbReference type="OrthoDB" id="149299at2"/>
<dbReference type="KEGG" id="hhw:NCTC503_01497"/>
<name>A0A4U9RDZ9_HATHI</name>
<keyword evidence="2" id="KW-1185">Reference proteome</keyword>
<protein>
    <submittedName>
        <fullName evidence="1">ERF family protein</fullName>
    </submittedName>
</protein>
<proteinExistence type="predicted"/>
<accession>A0A4U9RDZ9</accession>
<gene>
    <name evidence="1" type="ORF">NCTC503_01497</name>
</gene>
<dbReference type="Pfam" id="PF04404">
    <property type="entry name" value="ERF"/>
    <property type="match status" value="1"/>
</dbReference>
<organism evidence="1 2">
    <name type="scientific">Hathewaya histolytica</name>
    <name type="common">Clostridium histolyticum</name>
    <dbReference type="NCBI Taxonomy" id="1498"/>
    <lineage>
        <taxon>Bacteria</taxon>
        <taxon>Bacillati</taxon>
        <taxon>Bacillota</taxon>
        <taxon>Clostridia</taxon>
        <taxon>Eubacteriales</taxon>
        <taxon>Clostridiaceae</taxon>
        <taxon>Hathewaya</taxon>
    </lineage>
</organism>
<dbReference type="RefSeq" id="WP_138210149.1">
    <property type="nucleotide sequence ID" value="NZ_CBCRUQ010000014.1"/>
</dbReference>
<evidence type="ECO:0000313" key="1">
    <source>
        <dbReference type="EMBL" id="VTQ89899.1"/>
    </source>
</evidence>
<reference evidence="1 2" key="1">
    <citation type="submission" date="2019-05" db="EMBL/GenBank/DDBJ databases">
        <authorList>
            <consortium name="Pathogen Informatics"/>
        </authorList>
    </citation>
    <scope>NUCLEOTIDE SEQUENCE [LARGE SCALE GENOMIC DNA]</scope>
    <source>
        <strain evidence="1 2">NCTC503</strain>
    </source>
</reference>
<dbReference type="InterPro" id="IPR007499">
    <property type="entry name" value="ERF_bacteria_virus"/>
</dbReference>
<dbReference type="EMBL" id="LR590481">
    <property type="protein sequence ID" value="VTQ89899.1"/>
    <property type="molecule type" value="Genomic_DNA"/>
</dbReference>
<dbReference type="Proteomes" id="UP000308489">
    <property type="component" value="Chromosome 1"/>
</dbReference>
<sequence>MKKSESIKELAVALSKFQAEVKNPKNVANNPFFNSKYAPLDEVINTIKEPLSKYGLSYIQMPNSEDGGMVSIVTMVLHESGEWILSEPLKLKNDKPTAQGSGSSITYARRYQLSAMLGIASEDDDDGNMATHGTSQPKIITKEQATEVRNLAKEKNITEEYICGFRKVKRFEELQYNDWKQVMVWLKKK</sequence>
<evidence type="ECO:0000313" key="2">
    <source>
        <dbReference type="Proteomes" id="UP000308489"/>
    </source>
</evidence>
<dbReference type="AlphaFoldDB" id="A0A4U9RDZ9"/>